<keyword evidence="3" id="KW-1185">Reference proteome</keyword>
<accession>A0AA36ICD7</accession>
<feature type="compositionally biased region" description="Basic residues" evidence="1">
    <location>
        <begin position="59"/>
        <end position="68"/>
    </location>
</feature>
<gene>
    <name evidence="2" type="ORF">EVOR1521_LOCUS11039</name>
</gene>
<comment type="caution">
    <text evidence="2">The sequence shown here is derived from an EMBL/GenBank/DDBJ whole genome shotgun (WGS) entry which is preliminary data.</text>
</comment>
<evidence type="ECO:0000256" key="1">
    <source>
        <dbReference type="SAM" id="MobiDB-lite"/>
    </source>
</evidence>
<protein>
    <submittedName>
        <fullName evidence="2">Uncharacterized protein</fullName>
    </submittedName>
</protein>
<feature type="region of interest" description="Disordered" evidence="1">
    <location>
        <begin position="51"/>
        <end position="72"/>
    </location>
</feature>
<name>A0AA36ICD7_9DINO</name>
<dbReference type="AlphaFoldDB" id="A0AA36ICD7"/>
<dbReference type="Proteomes" id="UP001178507">
    <property type="component" value="Unassembled WGS sequence"/>
</dbReference>
<organism evidence="2 3">
    <name type="scientific">Effrenium voratum</name>
    <dbReference type="NCBI Taxonomy" id="2562239"/>
    <lineage>
        <taxon>Eukaryota</taxon>
        <taxon>Sar</taxon>
        <taxon>Alveolata</taxon>
        <taxon>Dinophyceae</taxon>
        <taxon>Suessiales</taxon>
        <taxon>Symbiodiniaceae</taxon>
        <taxon>Effrenium</taxon>
    </lineage>
</organism>
<evidence type="ECO:0000313" key="3">
    <source>
        <dbReference type="Proteomes" id="UP001178507"/>
    </source>
</evidence>
<feature type="non-terminal residue" evidence="2">
    <location>
        <position position="1"/>
    </location>
</feature>
<dbReference type="EMBL" id="CAUJNA010001085">
    <property type="protein sequence ID" value="CAJ1384115.1"/>
    <property type="molecule type" value="Genomic_DNA"/>
</dbReference>
<evidence type="ECO:0000313" key="2">
    <source>
        <dbReference type="EMBL" id="CAJ1384115.1"/>
    </source>
</evidence>
<sequence length="96" mass="10090">ASTDALHLLKQSGLAAESKVVAFSRSSAALLKQARALVKAARSEANVAKAAQQAESGKLSKRTARGKKAGPQAPSWLAFTLPRWDCARTGMCPVEL</sequence>
<proteinExistence type="predicted"/>
<reference evidence="2" key="1">
    <citation type="submission" date="2023-08" db="EMBL/GenBank/DDBJ databases">
        <authorList>
            <person name="Chen Y."/>
            <person name="Shah S."/>
            <person name="Dougan E. K."/>
            <person name="Thang M."/>
            <person name="Chan C."/>
        </authorList>
    </citation>
    <scope>NUCLEOTIDE SEQUENCE</scope>
</reference>